<gene>
    <name evidence="1" type="ORF">AAAT87_11535</name>
</gene>
<organism evidence="1 2">
    <name type="scientific">Segatella sinensis</name>
    <dbReference type="NCBI Taxonomy" id="3085167"/>
    <lineage>
        <taxon>Bacteria</taxon>
        <taxon>Pseudomonadati</taxon>
        <taxon>Bacteroidota</taxon>
        <taxon>Bacteroidia</taxon>
        <taxon>Bacteroidales</taxon>
        <taxon>Prevotellaceae</taxon>
        <taxon>Segatella</taxon>
    </lineage>
</organism>
<keyword evidence="2" id="KW-1185">Reference proteome</keyword>
<accession>A0ABV1G0F8</accession>
<protein>
    <submittedName>
        <fullName evidence="1">Uncharacterized protein</fullName>
    </submittedName>
</protein>
<name>A0ABV1G0F8_9BACT</name>
<dbReference type="EMBL" id="JBBNGE010000044">
    <property type="protein sequence ID" value="MEQ2508902.1"/>
    <property type="molecule type" value="Genomic_DNA"/>
</dbReference>
<evidence type="ECO:0000313" key="1">
    <source>
        <dbReference type="EMBL" id="MEQ2508902.1"/>
    </source>
</evidence>
<dbReference type="RefSeq" id="WP_349226493.1">
    <property type="nucleotide sequence ID" value="NZ_JBBNFG020000028.1"/>
</dbReference>
<reference evidence="1 2" key="1">
    <citation type="submission" date="2024-04" db="EMBL/GenBank/DDBJ databases">
        <title>Human intestinal bacterial collection.</title>
        <authorList>
            <person name="Pauvert C."/>
            <person name="Hitch T.C.A."/>
            <person name="Clavel T."/>
        </authorList>
    </citation>
    <scope>NUCLEOTIDE SEQUENCE [LARGE SCALE GENOMIC DNA]</scope>
    <source>
        <strain evidence="1 2">CLA-AA-H174</strain>
    </source>
</reference>
<comment type="caution">
    <text evidence="1">The sequence shown here is derived from an EMBL/GenBank/DDBJ whole genome shotgun (WGS) entry which is preliminary data.</text>
</comment>
<dbReference type="Proteomes" id="UP001465717">
    <property type="component" value="Unassembled WGS sequence"/>
</dbReference>
<evidence type="ECO:0000313" key="2">
    <source>
        <dbReference type="Proteomes" id="UP001465717"/>
    </source>
</evidence>
<proteinExistence type="predicted"/>
<sequence length="143" mass="16041">MIETKTSAQVNEFVIVENIFGSHLKAVAKAEDKKHFAIMEGNEILTPFELESHGIAFNGVVLLKAGDKMGMLAFDLGNIYIAPEYDYINEAAVGDDFVFEKDGKKGRVTLQGQFISDDEFEQLPQDKKDEWEDIGFIFANDID</sequence>